<evidence type="ECO:0000256" key="1">
    <source>
        <dbReference type="SAM" id="SignalP"/>
    </source>
</evidence>
<feature type="chain" id="PRO_5029811284" evidence="1">
    <location>
        <begin position="23"/>
        <end position="882"/>
    </location>
</feature>
<name>A0A7K1S7M7_9BACT</name>
<dbReference type="RefSeq" id="WP_157584064.1">
    <property type="nucleotide sequence ID" value="NZ_WPIN01000002.1"/>
</dbReference>
<sequence>MNHRKWLVVLFAVGLLANPVLAQKNGSYIPNTLVAHPLSLSATGSKIRYYKDDHNSFTRVPPPDIFLKRKDPSGRLAIPTAQFIVTYTNFTPQAQKAFQYAVDIWSTLIVSSVPIRIQANWISDVPNLLGSAGPTSYRYNFDGGQKATAFYPIALAEKIAHKELNNPAEADIIADFNRNNEWYFGTDGLTPEGQTDMVTVVLHELAHGLGFIGFFNVTDFPGDMNDGQYLAALPSVYDCFIETGGAGGPKKRLVTSQDDFPNNSIPLNRQLTGNDLFLNGTVLQQTRGLKLRIHAKALFSRASSIYHLDEDTYPPGDVNSLMTPKLGLAESIHSPGINVLKFFSDLEWKTTSVLHDPIVSTEDAKDLVFSTRIISDTTLIAGSMRLFYRKSAPTATDSVATAVSLTRVGTTDTYQYTLPAAQAQGSIWYYFQAQDASGRTFSNPGKQLWGAQIWNHVQIGPDNVPPTIQYAPSKTSIFSTTVADSLPIYARIADDRAGISSAYVEYQINGVTQPTIPLRYDQLTIGNYTYDSIYVNQINFPANSLKIGDKVAYRIVAQDNSRAKNQAVNPSAGFYQLTVVALKAARDQYVNTFNDASTASDFSGFGFSITTPPSFGDGAIHSEHPYRNGNDFQSQSNNEYVLLTPIRIKANPDSAFIRFDEIVLVEPGGTGSHLGDTNFYDYVTVEGSSDNGQTWEPLVDAYSANTRPEWLTAYNSDLVTGLYNERNSKAGGFPAMYRRREIPLLNQASGFKVGDQILIRFRLFADQLSYGWGWAIDNLLIQAPPPPPVLAEEPIREGSFKLYPNPVSSGVMQLEAELLKPFAEVGLTIISVTGQSIRQLTLKATSKQLSEQLDLSQLPTGLYLFQLKLGDSILTKKVIIAK</sequence>
<keyword evidence="1" id="KW-0732">Signal</keyword>
<feature type="domain" description="Secretion system C-terminal sorting" evidence="2">
    <location>
        <begin position="802"/>
        <end position="880"/>
    </location>
</feature>
<gene>
    <name evidence="3" type="ORF">GO755_07355</name>
</gene>
<dbReference type="AlphaFoldDB" id="A0A7K1S7M7"/>
<keyword evidence="4" id="KW-1185">Reference proteome</keyword>
<organism evidence="3 4">
    <name type="scientific">Spirosoma arboris</name>
    <dbReference type="NCBI Taxonomy" id="2682092"/>
    <lineage>
        <taxon>Bacteria</taxon>
        <taxon>Pseudomonadati</taxon>
        <taxon>Bacteroidota</taxon>
        <taxon>Cytophagia</taxon>
        <taxon>Cytophagales</taxon>
        <taxon>Cytophagaceae</taxon>
        <taxon>Spirosoma</taxon>
    </lineage>
</organism>
<dbReference type="NCBIfam" id="TIGR04183">
    <property type="entry name" value="Por_Secre_tail"/>
    <property type="match status" value="1"/>
</dbReference>
<proteinExistence type="predicted"/>
<dbReference type="InterPro" id="IPR024079">
    <property type="entry name" value="MetalloPept_cat_dom_sf"/>
</dbReference>
<comment type="caution">
    <text evidence="3">The sequence shown here is derived from an EMBL/GenBank/DDBJ whole genome shotgun (WGS) entry which is preliminary data.</text>
</comment>
<feature type="signal peptide" evidence="1">
    <location>
        <begin position="1"/>
        <end position="22"/>
    </location>
</feature>
<evidence type="ECO:0000313" key="3">
    <source>
        <dbReference type="EMBL" id="MVM29843.1"/>
    </source>
</evidence>
<evidence type="ECO:0000259" key="2">
    <source>
        <dbReference type="Pfam" id="PF18962"/>
    </source>
</evidence>
<reference evidence="3 4" key="1">
    <citation type="submission" date="2019-12" db="EMBL/GenBank/DDBJ databases">
        <title>Spirosoma sp. HMF4905 genome sequencing and assembly.</title>
        <authorList>
            <person name="Kang H."/>
            <person name="Cha I."/>
            <person name="Kim H."/>
            <person name="Joh K."/>
        </authorList>
    </citation>
    <scope>NUCLEOTIDE SEQUENCE [LARGE SCALE GENOMIC DNA]</scope>
    <source>
        <strain evidence="3 4">HMF4905</strain>
    </source>
</reference>
<accession>A0A7K1S7M7</accession>
<dbReference type="Pfam" id="PF18962">
    <property type="entry name" value="Por_Secre_tail"/>
    <property type="match status" value="1"/>
</dbReference>
<dbReference type="EMBL" id="WPIN01000002">
    <property type="protein sequence ID" value="MVM29843.1"/>
    <property type="molecule type" value="Genomic_DNA"/>
</dbReference>
<dbReference type="Gene3D" id="3.40.390.10">
    <property type="entry name" value="Collagenase (Catalytic Domain)"/>
    <property type="match status" value="1"/>
</dbReference>
<dbReference type="Proteomes" id="UP000436006">
    <property type="component" value="Unassembled WGS sequence"/>
</dbReference>
<dbReference type="InterPro" id="IPR026444">
    <property type="entry name" value="Secre_tail"/>
</dbReference>
<dbReference type="SUPFAM" id="SSF55486">
    <property type="entry name" value="Metalloproteases ('zincins'), catalytic domain"/>
    <property type="match status" value="1"/>
</dbReference>
<protein>
    <submittedName>
        <fullName evidence="3">T9SS type A sorting domain-containing protein</fullName>
    </submittedName>
</protein>
<evidence type="ECO:0000313" key="4">
    <source>
        <dbReference type="Proteomes" id="UP000436006"/>
    </source>
</evidence>
<dbReference type="GO" id="GO:0008237">
    <property type="term" value="F:metallopeptidase activity"/>
    <property type="evidence" value="ECO:0007669"/>
    <property type="project" value="InterPro"/>
</dbReference>